<proteinExistence type="predicted"/>
<accession>A0A7S1FRN3</accession>
<sequence length="176" mass="19842">MTFSIFSPYPKSIKVSSNTHTHDNNGSPIFRHVICLDLCGSFSQNDDEKEINPIGDVGGKPMEYPKSLRGSCDLKRNKNPVSLLKHTVDAQKNTSALNNKLSKHLKRCTSTCSTTKVTNIPRQPCFTAVRKTKNNFSKMLDHDERESRFASITDCPKLDLNSQFETIEEDESCVWS</sequence>
<gene>
    <name evidence="1" type="ORF">CHYS00102_LOCUS10775</name>
</gene>
<reference evidence="1" key="1">
    <citation type="submission" date="2021-01" db="EMBL/GenBank/DDBJ databases">
        <authorList>
            <person name="Corre E."/>
            <person name="Pelletier E."/>
            <person name="Niang G."/>
            <person name="Scheremetjew M."/>
            <person name="Finn R."/>
            <person name="Kale V."/>
            <person name="Holt S."/>
            <person name="Cochrane G."/>
            <person name="Meng A."/>
            <person name="Brown T."/>
            <person name="Cohen L."/>
        </authorList>
    </citation>
    <scope>NUCLEOTIDE SEQUENCE</scope>
    <source>
        <strain evidence="1">308</strain>
    </source>
</reference>
<dbReference type="EMBL" id="HBFR01014783">
    <property type="protein sequence ID" value="CAD8883579.1"/>
    <property type="molecule type" value="Transcribed_RNA"/>
</dbReference>
<name>A0A7S1FRN3_9STRA</name>
<organism evidence="1">
    <name type="scientific">Corethron hystrix</name>
    <dbReference type="NCBI Taxonomy" id="216773"/>
    <lineage>
        <taxon>Eukaryota</taxon>
        <taxon>Sar</taxon>
        <taxon>Stramenopiles</taxon>
        <taxon>Ochrophyta</taxon>
        <taxon>Bacillariophyta</taxon>
        <taxon>Coscinodiscophyceae</taxon>
        <taxon>Corethrophycidae</taxon>
        <taxon>Corethrales</taxon>
        <taxon>Corethraceae</taxon>
        <taxon>Corethron</taxon>
    </lineage>
</organism>
<evidence type="ECO:0000313" key="1">
    <source>
        <dbReference type="EMBL" id="CAD8883579.1"/>
    </source>
</evidence>
<protein>
    <submittedName>
        <fullName evidence="1">Uncharacterized protein</fullName>
    </submittedName>
</protein>
<dbReference type="AlphaFoldDB" id="A0A7S1FRN3"/>